<dbReference type="InterPro" id="IPR039997">
    <property type="entry name" value="TFE"/>
</dbReference>
<dbReference type="InterPro" id="IPR021600">
    <property type="entry name" value="TFIIE_asu_C"/>
</dbReference>
<dbReference type="InterPro" id="IPR013083">
    <property type="entry name" value="Znf_RING/FYVE/PHD"/>
</dbReference>
<organism evidence="6">
    <name type="scientific">Aceria tosichella</name>
    <name type="common">wheat curl mite</name>
    <dbReference type="NCBI Taxonomy" id="561515"/>
    <lineage>
        <taxon>Eukaryota</taxon>
        <taxon>Metazoa</taxon>
        <taxon>Ecdysozoa</taxon>
        <taxon>Arthropoda</taxon>
        <taxon>Chelicerata</taxon>
        <taxon>Arachnida</taxon>
        <taxon>Acari</taxon>
        <taxon>Acariformes</taxon>
        <taxon>Trombidiformes</taxon>
        <taxon>Prostigmata</taxon>
        <taxon>Eupodina</taxon>
        <taxon>Eriophyoidea</taxon>
        <taxon>Eriophyidae</taxon>
        <taxon>Eriophyinae</taxon>
        <taxon>Aceriini</taxon>
        <taxon>Aceria</taxon>
    </lineage>
</organism>
<dbReference type="InterPro" id="IPR017919">
    <property type="entry name" value="TFIIE/TFIIEa_HTH"/>
</dbReference>
<dbReference type="InterPro" id="IPR002853">
    <property type="entry name" value="TFIIE_asu"/>
</dbReference>
<accession>A0A6G1SIW0</accession>
<dbReference type="GO" id="GO:0006367">
    <property type="term" value="P:transcription initiation at RNA polymerase II promoter"/>
    <property type="evidence" value="ECO:0007669"/>
    <property type="project" value="InterPro"/>
</dbReference>
<gene>
    <name evidence="6" type="primary">GTF2E1</name>
    <name evidence="6" type="ORF">g.9181</name>
</gene>
<dbReference type="Pfam" id="PF02002">
    <property type="entry name" value="TFIIE_alpha"/>
    <property type="match status" value="1"/>
</dbReference>
<dbReference type="PROSITE" id="PS51344">
    <property type="entry name" value="HTH_TFE_IIE"/>
    <property type="match status" value="1"/>
</dbReference>
<evidence type="ECO:0000313" key="6">
    <source>
        <dbReference type="EMBL" id="MDE50107.1"/>
    </source>
</evidence>
<feature type="domain" description="HTH TFE/IIEalpha-type" evidence="5">
    <location>
        <begin position="11"/>
        <end position="101"/>
    </location>
</feature>
<evidence type="ECO:0000259" key="5">
    <source>
        <dbReference type="PROSITE" id="PS51344"/>
    </source>
</evidence>
<dbReference type="PANTHER" id="PTHR13097">
    <property type="entry name" value="TRANSCRIPTION INITIATION FACTOR IIE, ALPHA SUBUNIT"/>
    <property type="match status" value="1"/>
</dbReference>
<dbReference type="AlphaFoldDB" id="A0A6G1SIW0"/>
<dbReference type="EMBL" id="GGYP01005336">
    <property type="protein sequence ID" value="MDE50107.1"/>
    <property type="molecule type" value="Transcribed_RNA"/>
</dbReference>
<keyword evidence="2" id="KW-0805">Transcription regulation</keyword>
<proteinExistence type="inferred from homology"/>
<dbReference type="Gene3D" id="6.10.140.1250">
    <property type="match status" value="1"/>
</dbReference>
<dbReference type="Gene3D" id="3.30.40.10">
    <property type="entry name" value="Zinc/RING finger domain, C3HC4 (zinc finger)"/>
    <property type="match status" value="1"/>
</dbReference>
<reference evidence="6" key="1">
    <citation type="submission" date="2018-10" db="EMBL/GenBank/DDBJ databases">
        <title>Transcriptome assembly of Aceria tosichella (Wheat curl mite) Type 2.</title>
        <authorList>
            <person name="Scully E.D."/>
            <person name="Geib S.M."/>
            <person name="Palmer N.A."/>
            <person name="Gupta A.K."/>
            <person name="Sarath G."/>
            <person name="Tatineni S."/>
        </authorList>
    </citation>
    <scope>NUCLEOTIDE SEQUENCE</scope>
    <source>
        <strain evidence="6">LincolnNE</strain>
    </source>
</reference>
<evidence type="ECO:0000256" key="2">
    <source>
        <dbReference type="ARBA" id="ARBA00023015"/>
    </source>
</evidence>
<dbReference type="InterPro" id="IPR024550">
    <property type="entry name" value="TFIIEa/SarR/Rpc3_HTH_dom"/>
</dbReference>
<dbReference type="SMART" id="SM00531">
    <property type="entry name" value="TFIIE"/>
    <property type="match status" value="1"/>
</dbReference>
<keyword evidence="3" id="KW-0804">Transcription</keyword>
<comment type="similarity">
    <text evidence="1">Belongs to the TFIIE alpha subunit family.</text>
</comment>
<dbReference type="SUPFAM" id="SSF57783">
    <property type="entry name" value="Zinc beta-ribbon"/>
    <property type="match status" value="1"/>
</dbReference>
<dbReference type="PANTHER" id="PTHR13097:SF7">
    <property type="entry name" value="GENERAL TRANSCRIPTION FACTOR IIE SUBUNIT 1"/>
    <property type="match status" value="1"/>
</dbReference>
<evidence type="ECO:0000256" key="4">
    <source>
        <dbReference type="SAM" id="MobiDB-lite"/>
    </source>
</evidence>
<dbReference type="GO" id="GO:0005673">
    <property type="term" value="C:transcription factor TFIIE complex"/>
    <property type="evidence" value="ECO:0007669"/>
    <property type="project" value="TreeGrafter"/>
</dbReference>
<feature type="region of interest" description="Disordered" evidence="4">
    <location>
        <begin position="215"/>
        <end position="243"/>
    </location>
</feature>
<dbReference type="Pfam" id="PF11521">
    <property type="entry name" value="TFIIE-A_C"/>
    <property type="match status" value="1"/>
</dbReference>
<evidence type="ECO:0000256" key="3">
    <source>
        <dbReference type="ARBA" id="ARBA00023163"/>
    </source>
</evidence>
<evidence type="ECO:0000256" key="1">
    <source>
        <dbReference type="ARBA" id="ARBA00008947"/>
    </source>
</evidence>
<sequence>MSTLDDIPKPLTKLIRLIMRGFYNIEQKLIVDMLVRRRETREDDLIEVLKLERKHLRSLLQQMRQDKFINFRMMMETDDDGKSTRRNYYSINYRMFVNVVKYKIDHVRRKLETEERDLTSRASFICQSCSKTFTDLEIGQIFDPNRLQFRCSYCDGVVEEDPNVRPKADSRLVMARFNDQMKPIYELLKETEGIKWSINEADRNNLMTGATSVGATNKNNSNHLGQNNTAAGLTNGSSSSDQQNLGQLINVNQQEQYPVTIVGLDEKDKQQQDQEAKNRATIINPEVEALLLREESLVNSASHGAIVQESSHDDDIIMTTNDEDCQLMINVGCTKVPIDKISEEHIELMTKQQRDDYVRLMQHIYSLVFG</sequence>
<name>A0A6G1SIW0_9ACAR</name>
<protein>
    <submittedName>
        <fullName evidence="6">General transcription factor IIE subunit 1</fullName>
    </submittedName>
</protein>